<dbReference type="RefSeq" id="XP_008873963.1">
    <property type="nucleotide sequence ID" value="XM_008875741.1"/>
</dbReference>
<accession>A0A024TSX3</accession>
<name>A0A024TSX3_9STRA</name>
<dbReference type="EMBL" id="KI913973">
    <property type="protein sequence ID" value="ETV97255.1"/>
    <property type="molecule type" value="Genomic_DNA"/>
</dbReference>
<reference evidence="1" key="1">
    <citation type="submission" date="2013-12" db="EMBL/GenBank/DDBJ databases">
        <title>The Genome Sequence of Aphanomyces invadans NJM9701.</title>
        <authorList>
            <consortium name="The Broad Institute Genomics Platform"/>
            <person name="Russ C."/>
            <person name="Tyler B."/>
            <person name="van West P."/>
            <person name="Dieguez-Uribeondo J."/>
            <person name="Young S.K."/>
            <person name="Zeng Q."/>
            <person name="Gargeya S."/>
            <person name="Fitzgerald M."/>
            <person name="Abouelleil A."/>
            <person name="Alvarado L."/>
            <person name="Chapman S.B."/>
            <person name="Gainer-Dewar J."/>
            <person name="Goldberg J."/>
            <person name="Griggs A."/>
            <person name="Gujja S."/>
            <person name="Hansen M."/>
            <person name="Howarth C."/>
            <person name="Imamovic A."/>
            <person name="Ireland A."/>
            <person name="Larimer J."/>
            <person name="McCowan C."/>
            <person name="Murphy C."/>
            <person name="Pearson M."/>
            <person name="Poon T.W."/>
            <person name="Priest M."/>
            <person name="Roberts A."/>
            <person name="Saif S."/>
            <person name="Shea T."/>
            <person name="Sykes S."/>
            <person name="Wortman J."/>
            <person name="Nusbaum C."/>
            <person name="Birren B."/>
        </authorList>
    </citation>
    <scope>NUCLEOTIDE SEQUENCE [LARGE SCALE GENOMIC DNA]</scope>
    <source>
        <strain evidence="1">NJM9701</strain>
    </source>
</reference>
<dbReference type="VEuPathDB" id="FungiDB:H310_09620"/>
<proteinExistence type="predicted"/>
<protein>
    <submittedName>
        <fullName evidence="1">Uncharacterized protein</fullName>
    </submittedName>
</protein>
<organism evidence="1">
    <name type="scientific">Aphanomyces invadans</name>
    <dbReference type="NCBI Taxonomy" id="157072"/>
    <lineage>
        <taxon>Eukaryota</taxon>
        <taxon>Sar</taxon>
        <taxon>Stramenopiles</taxon>
        <taxon>Oomycota</taxon>
        <taxon>Saprolegniomycetes</taxon>
        <taxon>Saprolegniales</taxon>
        <taxon>Verrucalvaceae</taxon>
        <taxon>Aphanomyces</taxon>
    </lineage>
</organism>
<dbReference type="GeneID" id="20086670"/>
<sequence length="166" mass="17096">MTLPSAVQLGKAAAAVVMAPIHGVLQMTVADWLSSPWRVVVAGMPVADAHAAGTGDTNIWPAVINWLGEHAPPFVLPTAQMVAAIVVMVSFWLFPSSVQSGNDLIQASKLAVHDGVEQKSVILAALVGTSSIIDDALPTVLVQLAHGAAIDVSTMTEACSEVQAAP</sequence>
<gene>
    <name evidence="1" type="ORF">H310_09620</name>
</gene>
<dbReference type="AlphaFoldDB" id="A0A024TSX3"/>
<evidence type="ECO:0000313" key="1">
    <source>
        <dbReference type="EMBL" id="ETV97255.1"/>
    </source>
</evidence>